<keyword evidence="2" id="KW-1185">Reference proteome</keyword>
<dbReference type="AlphaFoldDB" id="A0AAW0V1F4"/>
<sequence length="80" mass="8990">MARDVWQVREDGEEDLLLLLHGIRSRGKTVSGLPCSAESRRHGETGFMKPSRHSYRVYAKRTIGPVAVDTDDALVKLLLQ</sequence>
<gene>
    <name evidence="1" type="ORF">O3P69_001687</name>
</gene>
<reference evidence="1 2" key="1">
    <citation type="submission" date="2023-03" db="EMBL/GenBank/DDBJ databases">
        <title>High-quality genome of Scylla paramamosain provides insights in environmental adaptation.</title>
        <authorList>
            <person name="Zhang L."/>
        </authorList>
    </citation>
    <scope>NUCLEOTIDE SEQUENCE [LARGE SCALE GENOMIC DNA]</scope>
    <source>
        <strain evidence="1">LZ_2023a</strain>
        <tissue evidence="1">Muscle</tissue>
    </source>
</reference>
<name>A0AAW0V1F4_SCYPA</name>
<evidence type="ECO:0000313" key="1">
    <source>
        <dbReference type="EMBL" id="KAK8405278.1"/>
    </source>
</evidence>
<evidence type="ECO:0000313" key="2">
    <source>
        <dbReference type="Proteomes" id="UP001487740"/>
    </source>
</evidence>
<protein>
    <submittedName>
        <fullName evidence="1">Uncharacterized protein</fullName>
    </submittedName>
</protein>
<comment type="caution">
    <text evidence="1">The sequence shown here is derived from an EMBL/GenBank/DDBJ whole genome shotgun (WGS) entry which is preliminary data.</text>
</comment>
<proteinExistence type="predicted"/>
<dbReference type="Proteomes" id="UP001487740">
    <property type="component" value="Unassembled WGS sequence"/>
</dbReference>
<organism evidence="1 2">
    <name type="scientific">Scylla paramamosain</name>
    <name type="common">Mud crab</name>
    <dbReference type="NCBI Taxonomy" id="85552"/>
    <lineage>
        <taxon>Eukaryota</taxon>
        <taxon>Metazoa</taxon>
        <taxon>Ecdysozoa</taxon>
        <taxon>Arthropoda</taxon>
        <taxon>Crustacea</taxon>
        <taxon>Multicrustacea</taxon>
        <taxon>Malacostraca</taxon>
        <taxon>Eumalacostraca</taxon>
        <taxon>Eucarida</taxon>
        <taxon>Decapoda</taxon>
        <taxon>Pleocyemata</taxon>
        <taxon>Brachyura</taxon>
        <taxon>Eubrachyura</taxon>
        <taxon>Portunoidea</taxon>
        <taxon>Portunidae</taxon>
        <taxon>Portuninae</taxon>
        <taxon>Scylla</taxon>
    </lineage>
</organism>
<accession>A0AAW0V1F4</accession>
<dbReference type="EMBL" id="JARAKH010000003">
    <property type="protein sequence ID" value="KAK8405278.1"/>
    <property type="molecule type" value="Genomic_DNA"/>
</dbReference>